<evidence type="ECO:0000256" key="1">
    <source>
        <dbReference type="SAM" id="MobiDB-lite"/>
    </source>
</evidence>
<dbReference type="Proteomes" id="UP000632138">
    <property type="component" value="Unassembled WGS sequence"/>
</dbReference>
<comment type="caution">
    <text evidence="3">The sequence shown here is derived from an EMBL/GenBank/DDBJ whole genome shotgun (WGS) entry which is preliminary data.</text>
</comment>
<dbReference type="RefSeq" id="WP_203380727.1">
    <property type="nucleotide sequence ID" value="NZ_JAENHP010000016.1"/>
</dbReference>
<protein>
    <recommendedName>
        <fullName evidence="2">Protein glutaminase domain-containing protein</fullName>
    </recommendedName>
</protein>
<dbReference type="EMBL" id="JAENHP010000016">
    <property type="protein sequence ID" value="MBM2620744.1"/>
    <property type="molecule type" value="Genomic_DNA"/>
</dbReference>
<accession>A0ABS2ALK2</accession>
<keyword evidence="4" id="KW-1185">Reference proteome</keyword>
<evidence type="ECO:0000259" key="2">
    <source>
        <dbReference type="Pfam" id="PF18626"/>
    </source>
</evidence>
<dbReference type="Pfam" id="PF18626">
    <property type="entry name" value="Gln_deamidase_2"/>
    <property type="match status" value="1"/>
</dbReference>
<organism evidence="3 4">
    <name type="scientific">Paractinoplanes ovalisporus</name>
    <dbReference type="NCBI Taxonomy" id="2810368"/>
    <lineage>
        <taxon>Bacteria</taxon>
        <taxon>Bacillati</taxon>
        <taxon>Actinomycetota</taxon>
        <taxon>Actinomycetes</taxon>
        <taxon>Micromonosporales</taxon>
        <taxon>Micromonosporaceae</taxon>
        <taxon>Paractinoplanes</taxon>
    </lineage>
</organism>
<dbReference type="InterPro" id="IPR041325">
    <property type="entry name" value="Gln_deamidase_2"/>
</dbReference>
<sequence>MPRSNALVDEVRGIGRPLGIASKAADAAPPGMATVAFAGGVNARLDMSQDHAPGWLAALEQMRSAGLNAYVEIDPGTAEITRVLCPVEVGVGAMEERDDAVEVELVVSHARHWLRRDNPDFEELRALLEAARAGDTLVLVTETIDQHEIIDVRPTPKAVPRPADEQAATDSGPTADAPVAFSVAQQMFDLVNGRVCCSAGPGGSCIPFTFPDDGCWGRAHEMCRLMQAAGTQPGKVWIYGNLHVVSANKPDCNVYWGWHVAPTLSVNTGSGPQTYVVDPALFPGPVTQPVWASVQGDPNPALVPTGADVFHRSFSGAVVFDPTYSQTNSVLATYRAQLQLRSASSDGPPPYLNCEPNPPRVQWRGTIGPGATRRWFTFGWPATWHVLWTIMPTSICPGAPQLSWKVAVERASATQCTYWITVKNQTSRTVRFEGRYDVLSK</sequence>
<evidence type="ECO:0000313" key="4">
    <source>
        <dbReference type="Proteomes" id="UP000632138"/>
    </source>
</evidence>
<name>A0ABS2ALK2_9ACTN</name>
<feature type="domain" description="Protein glutaminase" evidence="2">
    <location>
        <begin position="184"/>
        <end position="293"/>
    </location>
</feature>
<evidence type="ECO:0000313" key="3">
    <source>
        <dbReference type="EMBL" id="MBM2620744.1"/>
    </source>
</evidence>
<reference evidence="3 4" key="1">
    <citation type="submission" date="2021-01" db="EMBL/GenBank/DDBJ databases">
        <title>Actinoplanes sp. nov. LDG1-06 isolated from lichen.</title>
        <authorList>
            <person name="Saeng-In P."/>
            <person name="Phongsopitanun W."/>
            <person name="Kanchanasin P."/>
            <person name="Yuki M."/>
            <person name="Kudo T."/>
            <person name="Ohkuma M."/>
            <person name="Tanasupawat S."/>
        </authorList>
    </citation>
    <scope>NUCLEOTIDE SEQUENCE [LARGE SCALE GENOMIC DNA]</scope>
    <source>
        <strain evidence="3 4">LDG1-06</strain>
    </source>
</reference>
<feature type="region of interest" description="Disordered" evidence="1">
    <location>
        <begin position="155"/>
        <end position="175"/>
    </location>
</feature>
<dbReference type="Gene3D" id="3.10.620.30">
    <property type="match status" value="1"/>
</dbReference>
<gene>
    <name evidence="3" type="ORF">JIG36_35115</name>
</gene>
<proteinExistence type="predicted"/>